<dbReference type="NCBIfam" id="TIGR01887">
    <property type="entry name" value="dipeptidaselike"/>
    <property type="match status" value="1"/>
</dbReference>
<reference evidence="9 10" key="1">
    <citation type="journal article" date="2015" name="Genome Announc.">
        <title>Expanding the biotechnology potential of lactobacilli through comparative genomics of 213 strains and associated genera.</title>
        <authorList>
            <person name="Sun Z."/>
            <person name="Harris H.M."/>
            <person name="McCann A."/>
            <person name="Guo C."/>
            <person name="Argimon S."/>
            <person name="Zhang W."/>
            <person name="Yang X."/>
            <person name="Jeffery I.B."/>
            <person name="Cooney J.C."/>
            <person name="Kagawa T.F."/>
            <person name="Liu W."/>
            <person name="Song Y."/>
            <person name="Salvetti E."/>
            <person name="Wrobel A."/>
            <person name="Rasinkangas P."/>
            <person name="Parkhill J."/>
            <person name="Rea M.C."/>
            <person name="O'Sullivan O."/>
            <person name="Ritari J."/>
            <person name="Douillard F.P."/>
            <person name="Paul Ross R."/>
            <person name="Yang R."/>
            <person name="Briner A.E."/>
            <person name="Felis G.E."/>
            <person name="de Vos W.M."/>
            <person name="Barrangou R."/>
            <person name="Klaenhammer T.R."/>
            <person name="Caufield P.W."/>
            <person name="Cui Y."/>
            <person name="Zhang H."/>
            <person name="O'Toole P.W."/>
        </authorList>
    </citation>
    <scope>NUCLEOTIDE SEQUENCE [LARGE SCALE GENOMIC DNA]</scope>
    <source>
        <strain evidence="9 10">DSM 18933</strain>
    </source>
</reference>
<proteinExistence type="inferred from homology"/>
<keyword evidence="5" id="KW-0378">Hydrolase</keyword>
<dbReference type="SUPFAM" id="SSF55031">
    <property type="entry name" value="Bacterial exopeptidase dimerisation domain"/>
    <property type="match status" value="1"/>
</dbReference>
<dbReference type="GO" id="GO:0006526">
    <property type="term" value="P:L-arginine biosynthetic process"/>
    <property type="evidence" value="ECO:0007669"/>
    <property type="project" value="TreeGrafter"/>
</dbReference>
<dbReference type="GO" id="GO:0008777">
    <property type="term" value="F:acetylornithine deacetylase activity"/>
    <property type="evidence" value="ECO:0007669"/>
    <property type="project" value="TreeGrafter"/>
</dbReference>
<dbReference type="GO" id="GO:0016805">
    <property type="term" value="F:dipeptidase activity"/>
    <property type="evidence" value="ECO:0007669"/>
    <property type="project" value="UniProtKB-KW"/>
</dbReference>
<comment type="similarity">
    <text evidence="2">Belongs to the peptidase M20A family.</text>
</comment>
<dbReference type="AlphaFoldDB" id="A0A0R1WNQ1"/>
<dbReference type="InterPro" id="IPR001261">
    <property type="entry name" value="ArgE/DapE_CS"/>
</dbReference>
<dbReference type="Proteomes" id="UP000051054">
    <property type="component" value="Unassembled WGS sequence"/>
</dbReference>
<keyword evidence="4" id="KW-0479">Metal-binding</keyword>
<keyword evidence="10" id="KW-1185">Reference proteome</keyword>
<dbReference type="PANTHER" id="PTHR43808">
    <property type="entry name" value="ACETYLORNITHINE DEACETYLASE"/>
    <property type="match status" value="1"/>
</dbReference>
<evidence type="ECO:0000256" key="7">
    <source>
        <dbReference type="ARBA" id="ARBA00022997"/>
    </source>
</evidence>
<dbReference type="Gene3D" id="3.40.630.10">
    <property type="entry name" value="Zn peptidases"/>
    <property type="match status" value="1"/>
</dbReference>
<evidence type="ECO:0000256" key="4">
    <source>
        <dbReference type="ARBA" id="ARBA00022723"/>
    </source>
</evidence>
<protein>
    <submittedName>
        <fullName evidence="9">Xaa-His dipeptidase</fullName>
    </submittedName>
</protein>
<dbReference type="PATRIC" id="fig|1423755.3.peg.87"/>
<evidence type="ECO:0000256" key="1">
    <source>
        <dbReference type="ARBA" id="ARBA00001947"/>
    </source>
</evidence>
<dbReference type="Gene3D" id="3.30.70.360">
    <property type="match status" value="2"/>
</dbReference>
<evidence type="ECO:0000313" key="10">
    <source>
        <dbReference type="Proteomes" id="UP000051054"/>
    </source>
</evidence>
<dbReference type="PROSITE" id="PS00759">
    <property type="entry name" value="ARGE_DAPE_CPG2_2"/>
    <property type="match status" value="1"/>
</dbReference>
<evidence type="ECO:0000313" key="9">
    <source>
        <dbReference type="EMBL" id="KRM19390.1"/>
    </source>
</evidence>
<evidence type="ECO:0000256" key="5">
    <source>
        <dbReference type="ARBA" id="ARBA00022801"/>
    </source>
</evidence>
<dbReference type="EMBL" id="AZGD01000050">
    <property type="protein sequence ID" value="KRM19390.1"/>
    <property type="molecule type" value="Genomic_DNA"/>
</dbReference>
<dbReference type="InterPro" id="IPR010964">
    <property type="entry name" value="M20A_pepV-rel"/>
</dbReference>
<dbReference type="InterPro" id="IPR036264">
    <property type="entry name" value="Bact_exopeptidase_dim_dom"/>
</dbReference>
<dbReference type="InterPro" id="IPR050072">
    <property type="entry name" value="Peptidase_M20A"/>
</dbReference>
<dbReference type="Pfam" id="PF01546">
    <property type="entry name" value="Peptidase_M20"/>
    <property type="match status" value="1"/>
</dbReference>
<dbReference type="GO" id="GO:0008237">
    <property type="term" value="F:metallopeptidase activity"/>
    <property type="evidence" value="ECO:0007669"/>
    <property type="project" value="UniProtKB-KW"/>
</dbReference>
<accession>A0A0R1WNQ1</accession>
<dbReference type="CDD" id="cd03888">
    <property type="entry name" value="M20_PepV"/>
    <property type="match status" value="1"/>
</dbReference>
<keyword evidence="8" id="KW-0482">Metalloprotease</keyword>
<dbReference type="STRING" id="1423755.FC40_GL000076"/>
<keyword evidence="7" id="KW-0224">Dipeptidase</keyword>
<dbReference type="InterPro" id="IPR002933">
    <property type="entry name" value="Peptidase_M20"/>
</dbReference>
<dbReference type="GO" id="GO:0006508">
    <property type="term" value="P:proteolysis"/>
    <property type="evidence" value="ECO:0007669"/>
    <property type="project" value="UniProtKB-KW"/>
</dbReference>
<gene>
    <name evidence="9" type="ORF">FC40_GL000076</name>
</gene>
<evidence type="ECO:0000256" key="8">
    <source>
        <dbReference type="ARBA" id="ARBA00023049"/>
    </source>
</evidence>
<sequence length="478" mass="52796">MVKLKEIIIFEGIVFMTIDWKKEVEARKDDFLADLQRMLKIESVRDESIATADAPLGPGPKAALDEFLTIAEKDGFKTEEFDGLAGHIEFGDGKEDLGILAHVDVMPAGKGWETNPFEPTIKDGRIYARGASDDKGPSMAAYYGLKIIKELGLPVSKKVRFILGTDEESSWRGMTHYFEKLPKPTIGFSPDAMFPIINGEKGNFTMEVKFPKVASTKLVSFTSGLRDNMVPGDAKAILEGVSLNEIKEAFAKFVAANELDGQVTANDDQVEVYLVGKAAHAQEPRNGLNAGTFLAQFLMPFMEDDEALRFLTFAGQKLHLDSRMNNFELAFTDDVMGDLTMNAGIFNFDSNGGSITLNFRYPKGIEDKVIFDAVSKVAKEFGADDFVKGKAMVPHYVSPDDELVQTLLKVYSKQTGQEAKGRVVGGGTYGRLLERGVAFGAQFPGAVDTMHQANEYMELEDLYRSIEIYAEAIYELIK</sequence>
<dbReference type="NCBIfam" id="NF005591">
    <property type="entry name" value="PRK07318.1"/>
    <property type="match status" value="1"/>
</dbReference>
<keyword evidence="3" id="KW-0645">Protease</keyword>
<organism evidence="9 10">
    <name type="scientific">Ligilactobacillus hayakitensis DSM 18933 = JCM 14209</name>
    <dbReference type="NCBI Taxonomy" id="1423755"/>
    <lineage>
        <taxon>Bacteria</taxon>
        <taxon>Bacillati</taxon>
        <taxon>Bacillota</taxon>
        <taxon>Bacilli</taxon>
        <taxon>Lactobacillales</taxon>
        <taxon>Lactobacillaceae</taxon>
        <taxon>Ligilactobacillus</taxon>
    </lineage>
</organism>
<evidence type="ECO:0000256" key="3">
    <source>
        <dbReference type="ARBA" id="ARBA00022670"/>
    </source>
</evidence>
<comment type="caution">
    <text evidence="9">The sequence shown here is derived from an EMBL/GenBank/DDBJ whole genome shotgun (WGS) entry which is preliminary data.</text>
</comment>
<evidence type="ECO:0000256" key="6">
    <source>
        <dbReference type="ARBA" id="ARBA00022833"/>
    </source>
</evidence>
<dbReference type="PANTHER" id="PTHR43808:SF31">
    <property type="entry name" value="N-ACETYL-L-CITRULLINE DEACETYLASE"/>
    <property type="match status" value="1"/>
</dbReference>
<dbReference type="eggNOG" id="COG0624">
    <property type="taxonomic scope" value="Bacteria"/>
</dbReference>
<comment type="cofactor">
    <cofactor evidence="1">
        <name>Zn(2+)</name>
        <dbReference type="ChEBI" id="CHEBI:29105"/>
    </cofactor>
</comment>
<name>A0A0R1WNQ1_9LACO</name>
<keyword evidence="6" id="KW-0862">Zinc</keyword>
<dbReference type="SUPFAM" id="SSF53187">
    <property type="entry name" value="Zn-dependent exopeptidases"/>
    <property type="match status" value="1"/>
</dbReference>
<dbReference type="GO" id="GO:0008270">
    <property type="term" value="F:zinc ion binding"/>
    <property type="evidence" value="ECO:0007669"/>
    <property type="project" value="InterPro"/>
</dbReference>
<evidence type="ECO:0000256" key="2">
    <source>
        <dbReference type="ARBA" id="ARBA00006247"/>
    </source>
</evidence>